<dbReference type="PANTHER" id="PTHR36617:SF15">
    <property type="entry name" value="REVERSE TRANSCRIPTASE ZINC-BINDING DOMAIN-CONTAINING PROTEIN"/>
    <property type="match status" value="1"/>
</dbReference>
<dbReference type="InterPro" id="IPR035979">
    <property type="entry name" value="RBD_domain_sf"/>
</dbReference>
<evidence type="ECO:0000256" key="2">
    <source>
        <dbReference type="SAM" id="MobiDB-lite"/>
    </source>
</evidence>
<accession>A0A5N6MVU4</accession>
<protein>
    <recommendedName>
        <fullName evidence="3">RRM domain-containing protein</fullName>
    </recommendedName>
</protein>
<dbReference type="Pfam" id="PF00076">
    <property type="entry name" value="RRM_1"/>
    <property type="match status" value="1"/>
</dbReference>
<dbReference type="SUPFAM" id="SSF56219">
    <property type="entry name" value="DNase I-like"/>
    <property type="match status" value="1"/>
</dbReference>
<feature type="compositionally biased region" description="Polar residues" evidence="2">
    <location>
        <begin position="426"/>
        <end position="439"/>
    </location>
</feature>
<feature type="domain" description="RRM" evidence="3">
    <location>
        <begin position="45"/>
        <end position="122"/>
    </location>
</feature>
<evidence type="ECO:0000313" key="4">
    <source>
        <dbReference type="EMBL" id="KAD4178488.1"/>
    </source>
</evidence>
<evidence type="ECO:0000259" key="3">
    <source>
        <dbReference type="PROSITE" id="PS50102"/>
    </source>
</evidence>
<dbReference type="CDD" id="cd00590">
    <property type="entry name" value="RRM_SF"/>
    <property type="match status" value="1"/>
</dbReference>
<dbReference type="AlphaFoldDB" id="A0A5N6MVU4"/>
<feature type="compositionally biased region" description="Basic residues" evidence="2">
    <location>
        <begin position="21"/>
        <end position="31"/>
    </location>
</feature>
<evidence type="ECO:0000313" key="5">
    <source>
        <dbReference type="Proteomes" id="UP000326396"/>
    </source>
</evidence>
<dbReference type="EMBL" id="SZYD01000014">
    <property type="protein sequence ID" value="KAD4178488.1"/>
    <property type="molecule type" value="Genomic_DNA"/>
</dbReference>
<dbReference type="InterPro" id="IPR005135">
    <property type="entry name" value="Endo/exonuclease/phosphatase"/>
</dbReference>
<dbReference type="InterPro" id="IPR012677">
    <property type="entry name" value="Nucleotide-bd_a/b_plait_sf"/>
</dbReference>
<feature type="region of interest" description="Disordered" evidence="2">
    <location>
        <begin position="519"/>
        <end position="540"/>
    </location>
</feature>
<dbReference type="GO" id="GO:0003824">
    <property type="term" value="F:catalytic activity"/>
    <property type="evidence" value="ECO:0007669"/>
    <property type="project" value="InterPro"/>
</dbReference>
<sequence>MTGRGTGEDDDREGEHGGWQKYRRKNTRRTQHNANSSGLQAKKTITFYVSNLPEDCNAMELAKEFGRFGTVSDVYVAARKDKSGSFFGFVRLPESADTERLVRSMNEVKMGSLKLSVNIARYEKRNKAEDTKRNASSNGYNVSSTRFDNLQRHSDMHLRDQTRSYKDVLLKKRVDQHDKKSITVGNLITMAMAIWSNVSLVGKTLNLTNLCNIETILEQERKEGCSIRYLGGLNVLLTFNHKSDAERFISCKEKWSQWFSNMAIWNGQSLPMERIAWLRIWGIPPQLWENTIMNKIGEKFGKVVCQSEASTCDTNLTLDAIGVLVSDIKPISEEIIIHWKNKQFRGWIEEDKRNWVPDFVNGGSLPEEPSATVVEQQENARGDEQPIENEEATEINALHADVENEGAHNNVDIGESALIRNTDNPNTFRFSATREQSPAQDGENNKDIRARLGPNDIYGPNMITDVGGIVTRKRRRMEDSWADPTKDVSFEYSGALSFSVGAKENRGTVLDLTTLDLNTPPVGGASRNCPSEEQTRESHQLPADLTQKIDDFQHAERNLESEIEATITMGNAIGVELDGYAELVKEAIEVKVEWIKNIRTRMGIHFISIQETQLTKVEDVPFAKIFEHMNYDAVAVPSNGRSGGIACCWDPAMFKKNQVKLSQNYIVISGEWMGVLENVNLVNVYAPHGESDRRQLWQELLQIKNTNVGSWIIMGDFNTIRISSDRSSGAPIDKAAKDFNEFIMKAELGELNMYGGKYTWVKDDGSALSKLDRFLLCKSMIHRWPMATTKILDRKWSDHKPIVLIAAATDFGPSPFRFYNSWLLYPELFEVVNSSWKNHTQLLDTGAADYNLSKKLKALKIDIKKWVKEKKEKDNRVYTTLEKEISMIEAKAESTALSTSELEMRRNAIKCVPEDDSERAAICMGCAWAAIVKLGKDLQGEGKYIGQIIRRQVGDGSKTLFWKQSWFGQYSFKQVFPNLFALEKHKNCKVSQRIRQVSGGILGFNWEWRRTNLNSNLSDECSDLEEMIRSYPFKDGSDTWVWNGEVNGEFSTHSCRAWFNNQCWRIPSVNTMWLKWVPAKVNSFVWRVSLNRVPVRVNLLARGVNIPTSGCPLCSNDDEDVDHLFFNCPVAQETWRRISWWLDFDFTSHGSIYNMLSFLINDNVRGWKWKVKMVVAFATIWEIWNCRNKRIFSNTRAPMDCLVDEIKLQAFTWITHRGKKITTIWDKWMINPWEGIVML</sequence>
<feature type="region of interest" description="Disordered" evidence="2">
    <location>
        <begin position="426"/>
        <end position="448"/>
    </location>
</feature>
<name>A0A5N6MVU4_9ASTR</name>
<dbReference type="SMART" id="SM00360">
    <property type="entry name" value="RRM"/>
    <property type="match status" value="1"/>
</dbReference>
<dbReference type="Pfam" id="PF03372">
    <property type="entry name" value="Exo_endo_phos"/>
    <property type="match status" value="1"/>
</dbReference>
<dbReference type="OrthoDB" id="1750980at2759"/>
<dbReference type="Pfam" id="PF13966">
    <property type="entry name" value="zf-RVT"/>
    <property type="match status" value="1"/>
</dbReference>
<reference evidence="4 5" key="1">
    <citation type="submission" date="2019-05" db="EMBL/GenBank/DDBJ databases">
        <title>Mikania micrantha, genome provides insights into the molecular mechanism of rapid growth.</title>
        <authorList>
            <person name="Liu B."/>
        </authorList>
    </citation>
    <scope>NUCLEOTIDE SEQUENCE [LARGE SCALE GENOMIC DNA]</scope>
    <source>
        <strain evidence="4">NLD-2019</strain>
        <tissue evidence="4">Leaf</tissue>
    </source>
</reference>
<dbReference type="Proteomes" id="UP000326396">
    <property type="component" value="Linkage Group LG4"/>
</dbReference>
<comment type="caution">
    <text evidence="4">The sequence shown here is derived from an EMBL/GenBank/DDBJ whole genome shotgun (WGS) entry which is preliminary data.</text>
</comment>
<dbReference type="Gene3D" id="3.60.10.10">
    <property type="entry name" value="Endonuclease/exonuclease/phosphatase"/>
    <property type="match status" value="1"/>
</dbReference>
<dbReference type="PROSITE" id="PS50102">
    <property type="entry name" value="RRM"/>
    <property type="match status" value="1"/>
</dbReference>
<dbReference type="InterPro" id="IPR026960">
    <property type="entry name" value="RVT-Znf"/>
</dbReference>
<gene>
    <name evidence="4" type="ORF">E3N88_27079</name>
</gene>
<dbReference type="PANTHER" id="PTHR36617">
    <property type="entry name" value="PROTEIN, PUTATIVE-RELATED"/>
    <property type="match status" value="1"/>
</dbReference>
<evidence type="ECO:0000256" key="1">
    <source>
        <dbReference type="PROSITE-ProRule" id="PRU00176"/>
    </source>
</evidence>
<dbReference type="InterPro" id="IPR000504">
    <property type="entry name" value="RRM_dom"/>
</dbReference>
<feature type="region of interest" description="Disordered" evidence="2">
    <location>
        <begin position="1"/>
        <end position="38"/>
    </location>
</feature>
<dbReference type="Gene3D" id="3.30.70.330">
    <property type="match status" value="1"/>
</dbReference>
<dbReference type="GO" id="GO:0003723">
    <property type="term" value="F:RNA binding"/>
    <property type="evidence" value="ECO:0007669"/>
    <property type="project" value="UniProtKB-UniRule"/>
</dbReference>
<proteinExistence type="predicted"/>
<dbReference type="SUPFAM" id="SSF54928">
    <property type="entry name" value="RNA-binding domain, RBD"/>
    <property type="match status" value="1"/>
</dbReference>
<keyword evidence="1" id="KW-0694">RNA-binding</keyword>
<keyword evidence="5" id="KW-1185">Reference proteome</keyword>
<dbReference type="InterPro" id="IPR036691">
    <property type="entry name" value="Endo/exonu/phosph_ase_sf"/>
</dbReference>
<organism evidence="4 5">
    <name type="scientific">Mikania micrantha</name>
    <name type="common">bitter vine</name>
    <dbReference type="NCBI Taxonomy" id="192012"/>
    <lineage>
        <taxon>Eukaryota</taxon>
        <taxon>Viridiplantae</taxon>
        <taxon>Streptophyta</taxon>
        <taxon>Embryophyta</taxon>
        <taxon>Tracheophyta</taxon>
        <taxon>Spermatophyta</taxon>
        <taxon>Magnoliopsida</taxon>
        <taxon>eudicotyledons</taxon>
        <taxon>Gunneridae</taxon>
        <taxon>Pentapetalae</taxon>
        <taxon>asterids</taxon>
        <taxon>campanulids</taxon>
        <taxon>Asterales</taxon>
        <taxon>Asteraceae</taxon>
        <taxon>Asteroideae</taxon>
        <taxon>Heliantheae alliance</taxon>
        <taxon>Eupatorieae</taxon>
        <taxon>Mikania</taxon>
    </lineage>
</organism>